<dbReference type="EMBL" id="JAHESF010000002">
    <property type="protein sequence ID" value="MBT1695723.1"/>
    <property type="molecule type" value="Genomic_DNA"/>
</dbReference>
<gene>
    <name evidence="2" type="ORF">KK083_02465</name>
</gene>
<accession>A0AAP2GLD9</accession>
<comment type="caution">
    <text evidence="2">The sequence shown here is derived from an EMBL/GenBank/DDBJ whole genome shotgun (WGS) entry which is preliminary data.</text>
</comment>
<sequence length="86" mass="9904">MKDDKNKIKEPYDPAHTPSPPQDIDPSLRKERGERDEPIENRKQDREPAGKRQKDKPEQKKPGQGNEEKPKLLGESETEVTDETTI</sequence>
<feature type="compositionally biased region" description="Basic and acidic residues" evidence="1">
    <location>
        <begin position="1"/>
        <end position="13"/>
    </location>
</feature>
<protein>
    <submittedName>
        <fullName evidence="2">Uncharacterized protein</fullName>
    </submittedName>
</protein>
<evidence type="ECO:0000313" key="2">
    <source>
        <dbReference type="EMBL" id="MBT1695723.1"/>
    </source>
</evidence>
<evidence type="ECO:0000256" key="1">
    <source>
        <dbReference type="SAM" id="MobiDB-lite"/>
    </source>
</evidence>
<reference evidence="2 3" key="1">
    <citation type="submission" date="2021-05" db="EMBL/GenBank/DDBJ databases">
        <title>A Polyphasic approach of four new species of the genus Ohtaekwangia: Ohtaekwangia histidinii sp. nov., Ohtaekwangia cretensis sp. nov., Ohtaekwangia indiensis sp. nov., Ohtaekwangia reichenbachii sp. nov. from diverse environment.</title>
        <authorList>
            <person name="Octaviana S."/>
        </authorList>
    </citation>
    <scope>NUCLEOTIDE SEQUENCE [LARGE SCALE GENOMIC DNA]</scope>
    <source>
        <strain evidence="2 3">PWU4</strain>
    </source>
</reference>
<proteinExistence type="predicted"/>
<keyword evidence="3" id="KW-1185">Reference proteome</keyword>
<organism evidence="2 3">
    <name type="scientific">Chryseosolibacter histidini</name>
    <dbReference type="NCBI Taxonomy" id="2782349"/>
    <lineage>
        <taxon>Bacteria</taxon>
        <taxon>Pseudomonadati</taxon>
        <taxon>Bacteroidota</taxon>
        <taxon>Cytophagia</taxon>
        <taxon>Cytophagales</taxon>
        <taxon>Chryseotaleaceae</taxon>
        <taxon>Chryseosolibacter</taxon>
    </lineage>
</organism>
<name>A0AAP2GLD9_9BACT</name>
<dbReference type="Proteomes" id="UP001319200">
    <property type="component" value="Unassembled WGS sequence"/>
</dbReference>
<evidence type="ECO:0000313" key="3">
    <source>
        <dbReference type="Proteomes" id="UP001319200"/>
    </source>
</evidence>
<feature type="compositionally biased region" description="Acidic residues" evidence="1">
    <location>
        <begin position="76"/>
        <end position="86"/>
    </location>
</feature>
<feature type="region of interest" description="Disordered" evidence="1">
    <location>
        <begin position="1"/>
        <end position="86"/>
    </location>
</feature>
<dbReference type="RefSeq" id="WP_254160355.1">
    <property type="nucleotide sequence ID" value="NZ_JAHESF010000002.1"/>
</dbReference>
<feature type="compositionally biased region" description="Basic and acidic residues" evidence="1">
    <location>
        <begin position="26"/>
        <end position="74"/>
    </location>
</feature>
<dbReference type="AlphaFoldDB" id="A0AAP2GLD9"/>